<name>A0A518HUN6_9BACT</name>
<feature type="transmembrane region" description="Helical" evidence="2">
    <location>
        <begin position="46"/>
        <end position="64"/>
    </location>
</feature>
<feature type="domain" description="Peptidase M56" evidence="3">
    <location>
        <begin position="173"/>
        <end position="362"/>
    </location>
</feature>
<sequence>MNAFSWIESVWQIGMLYAVQSTILILGVMAVVRLCRVRDAAVLSMIYRFTMVAVVVSPLVTVGMKQAQVDGWWPVTPTQEVAAEANTSFSTRAIAMPNEFATSGDVPPQRIENEAVPNEPVALAASDLQPVFDVPPPNELAGVEDVGDETILTTIDATATAGAGAFFVCRTIAVAAWLVVSLALLIRHGRAFLSLRRSLRRSVPASSEIQALCDQMARDLQATSPRVICSPYFESPFLSGVWNPIIHLCSDDVGMMESSDDAEIRDVLAHELAHLKRHDLIVRMVNHAVLSLLFFQPLLWRLVDWIEGTAEDVCDDFALGLGASRQCYARRLVDLAERCDFPLGSAVGIASGNSMLQHRVKRIMEDGRRLSTAAGTKAKWSAAAVSVAAVLIAGLSFTPAAIVSAGPPRDLAIAQPETDESTQLPEEKLAKTDATAETPTSAEVPLGVIRGTILGSDGPKAGADVYWWRSRVYDDDPMKPVKVTTDENGKFELKRTAPAPDQVGVWEMSELMVVRAKGYAFNTASPRKFGSATGFNPDWPEQNSQLPKPGATFQLNKEGPAVSGKLVDIEGQPIENASVRIRWFSKRWFRNSGGGIQNSRPKNPVPETEEDLIRDVNRLVNTIEQVPLRDALPRATTDAEGRFRLTELPADCFFELLIERDGFESTTLVVRNDGGENVVTVPQAEGYAHKPPTKLYPPNFEAVIGPSSVVMGTVTDAETGQPISDALVKTNLVNNQKLTSTRERQHWMTRTDKDGRFRIDGLPAGNGNRLIVHGPKNEPYIPVEAIASESTGMPANRTYKIDFKLKRGIWAEGRAYEAETNEPFQGTIAYYWFRNRDLETTYPGKIRVDVDGQNYTDADGNYRIPVLPTAGVIAFSTGNRDHARMAVYPRGYGEFELIKYRNANGGYPYYDTAPSFLIPGNYNRVALVDPNSEESVVRVDLPIRKSQPIPVTILDPGGKPATAKLEIYGGNERWGWQDKMPKDFVVEDLLPDERRKVFAFDRTRDLIGGTIVEHGEGKQFEIKLSAAGRVHGRLIDADGEPITDGELIIEWGDLRRDDRTAIWARVEGKRYAPSKIIPDDDGRFEVLGLSPEWQYSARVSRDNRMIGRAFRSLVIQPGEDRDLGDITIESSND</sequence>
<dbReference type="Proteomes" id="UP000319004">
    <property type="component" value="Chromosome"/>
</dbReference>
<organism evidence="4 5">
    <name type="scientific">Stieleria neptunia</name>
    <dbReference type="NCBI Taxonomy" id="2527979"/>
    <lineage>
        <taxon>Bacteria</taxon>
        <taxon>Pseudomonadati</taxon>
        <taxon>Planctomycetota</taxon>
        <taxon>Planctomycetia</taxon>
        <taxon>Pirellulales</taxon>
        <taxon>Pirellulaceae</taxon>
        <taxon>Stieleria</taxon>
    </lineage>
</organism>
<dbReference type="CDD" id="cd07341">
    <property type="entry name" value="M56_BlaR1_MecR1_like"/>
    <property type="match status" value="1"/>
</dbReference>
<keyword evidence="2" id="KW-0812">Transmembrane</keyword>
<dbReference type="Pfam" id="PF05569">
    <property type="entry name" value="Peptidase_M56"/>
    <property type="match status" value="1"/>
</dbReference>
<dbReference type="InterPro" id="IPR008756">
    <property type="entry name" value="Peptidase_M56"/>
</dbReference>
<protein>
    <submittedName>
        <fullName evidence="4">Protease HtpX</fullName>
    </submittedName>
</protein>
<dbReference type="InterPro" id="IPR008969">
    <property type="entry name" value="CarboxyPept-like_regulatory"/>
</dbReference>
<dbReference type="InterPro" id="IPR052173">
    <property type="entry name" value="Beta-lactam_resp_regulator"/>
</dbReference>
<dbReference type="SUPFAM" id="SSF49464">
    <property type="entry name" value="Carboxypeptidase regulatory domain-like"/>
    <property type="match status" value="2"/>
</dbReference>
<dbReference type="PANTHER" id="PTHR34978">
    <property type="entry name" value="POSSIBLE SENSOR-TRANSDUCER PROTEIN BLAR"/>
    <property type="match status" value="1"/>
</dbReference>
<dbReference type="AlphaFoldDB" id="A0A518HUN6"/>
<feature type="transmembrane region" description="Helical" evidence="2">
    <location>
        <begin position="15"/>
        <end position="34"/>
    </location>
</feature>
<keyword evidence="5" id="KW-1185">Reference proteome</keyword>
<dbReference type="Gene3D" id="3.30.2010.10">
    <property type="entry name" value="Metalloproteases ('zincins'), catalytic domain"/>
    <property type="match status" value="1"/>
</dbReference>
<dbReference type="GO" id="GO:0008233">
    <property type="term" value="F:peptidase activity"/>
    <property type="evidence" value="ECO:0007669"/>
    <property type="project" value="UniProtKB-KW"/>
</dbReference>
<keyword evidence="4" id="KW-0378">Hydrolase</keyword>
<feature type="transmembrane region" description="Helical" evidence="2">
    <location>
        <begin position="165"/>
        <end position="186"/>
    </location>
</feature>
<evidence type="ECO:0000256" key="2">
    <source>
        <dbReference type="SAM" id="Phobius"/>
    </source>
</evidence>
<dbReference type="PANTHER" id="PTHR34978:SF3">
    <property type="entry name" value="SLR0241 PROTEIN"/>
    <property type="match status" value="1"/>
</dbReference>
<dbReference type="EMBL" id="CP037423">
    <property type="protein sequence ID" value="QDV44539.1"/>
    <property type="molecule type" value="Genomic_DNA"/>
</dbReference>
<evidence type="ECO:0000259" key="3">
    <source>
        <dbReference type="Pfam" id="PF05569"/>
    </source>
</evidence>
<dbReference type="GO" id="GO:0006508">
    <property type="term" value="P:proteolysis"/>
    <property type="evidence" value="ECO:0007669"/>
    <property type="project" value="UniProtKB-KW"/>
</dbReference>
<dbReference type="KEGG" id="snep:Enr13x_44050"/>
<accession>A0A518HUN6</accession>
<proteinExistence type="predicted"/>
<evidence type="ECO:0000256" key="1">
    <source>
        <dbReference type="SAM" id="MobiDB-lite"/>
    </source>
</evidence>
<gene>
    <name evidence="4" type="primary">htpX_1</name>
    <name evidence="4" type="ORF">Enr13x_44050</name>
</gene>
<keyword evidence="2" id="KW-0472">Membrane</keyword>
<dbReference type="OrthoDB" id="256352at2"/>
<dbReference type="RefSeq" id="WP_145388862.1">
    <property type="nucleotide sequence ID" value="NZ_CP037423.1"/>
</dbReference>
<reference evidence="4 5" key="1">
    <citation type="submission" date="2019-03" db="EMBL/GenBank/DDBJ databases">
        <title>Deep-cultivation of Planctomycetes and their phenomic and genomic characterization uncovers novel biology.</title>
        <authorList>
            <person name="Wiegand S."/>
            <person name="Jogler M."/>
            <person name="Boedeker C."/>
            <person name="Pinto D."/>
            <person name="Vollmers J."/>
            <person name="Rivas-Marin E."/>
            <person name="Kohn T."/>
            <person name="Peeters S.H."/>
            <person name="Heuer A."/>
            <person name="Rast P."/>
            <person name="Oberbeckmann S."/>
            <person name="Bunk B."/>
            <person name="Jeske O."/>
            <person name="Meyerdierks A."/>
            <person name="Storesund J.E."/>
            <person name="Kallscheuer N."/>
            <person name="Luecker S."/>
            <person name="Lage O.M."/>
            <person name="Pohl T."/>
            <person name="Merkel B.J."/>
            <person name="Hornburger P."/>
            <person name="Mueller R.-W."/>
            <person name="Bruemmer F."/>
            <person name="Labrenz M."/>
            <person name="Spormann A.M."/>
            <person name="Op den Camp H."/>
            <person name="Overmann J."/>
            <person name="Amann R."/>
            <person name="Jetten M.S.M."/>
            <person name="Mascher T."/>
            <person name="Medema M.H."/>
            <person name="Devos D.P."/>
            <person name="Kaster A.-K."/>
            <person name="Ovreas L."/>
            <person name="Rohde M."/>
            <person name="Galperin M.Y."/>
            <person name="Jogler C."/>
        </authorList>
    </citation>
    <scope>NUCLEOTIDE SEQUENCE [LARGE SCALE GENOMIC DNA]</scope>
    <source>
        <strain evidence="4 5">Enr13</strain>
    </source>
</reference>
<dbReference type="Gene3D" id="2.60.40.1120">
    <property type="entry name" value="Carboxypeptidase-like, regulatory domain"/>
    <property type="match status" value="1"/>
</dbReference>
<keyword evidence="4" id="KW-0645">Protease</keyword>
<keyword evidence="2" id="KW-1133">Transmembrane helix</keyword>
<evidence type="ECO:0000313" key="4">
    <source>
        <dbReference type="EMBL" id="QDV44539.1"/>
    </source>
</evidence>
<evidence type="ECO:0000313" key="5">
    <source>
        <dbReference type="Proteomes" id="UP000319004"/>
    </source>
</evidence>
<feature type="transmembrane region" description="Helical" evidence="2">
    <location>
        <begin position="378"/>
        <end position="402"/>
    </location>
</feature>
<feature type="region of interest" description="Disordered" evidence="1">
    <location>
        <begin position="417"/>
        <end position="439"/>
    </location>
</feature>